<evidence type="ECO:0008006" key="4">
    <source>
        <dbReference type="Google" id="ProtNLM"/>
    </source>
</evidence>
<organism evidence="2 3">
    <name type="scientific">Berkelbacteria bacterium GW2011_GWA1_36_9</name>
    <dbReference type="NCBI Taxonomy" id="1618331"/>
    <lineage>
        <taxon>Bacteria</taxon>
        <taxon>Candidatus Berkelbacteria</taxon>
    </lineage>
</organism>
<accession>A0A0G0IM96</accession>
<evidence type="ECO:0000313" key="2">
    <source>
        <dbReference type="EMBL" id="KKQ17111.1"/>
    </source>
</evidence>
<dbReference type="InterPro" id="IPR019219">
    <property type="entry name" value="DUF2130"/>
</dbReference>
<dbReference type="Proteomes" id="UP000034508">
    <property type="component" value="Unassembled WGS sequence"/>
</dbReference>
<protein>
    <recommendedName>
        <fullName evidence="4">DUF2130 domain-containing protein</fullName>
    </recommendedName>
</protein>
<dbReference type="Pfam" id="PF09903">
    <property type="entry name" value="DUF2130"/>
    <property type="match status" value="1"/>
</dbReference>
<feature type="region of interest" description="Disordered" evidence="1">
    <location>
        <begin position="151"/>
        <end position="170"/>
    </location>
</feature>
<comment type="caution">
    <text evidence="2">The sequence shown here is derived from an EMBL/GenBank/DDBJ whole genome shotgun (WGS) entry which is preliminary data.</text>
</comment>
<gene>
    <name evidence="2" type="ORF">US31_C0022G0008</name>
</gene>
<proteinExistence type="predicted"/>
<name>A0A0G0IM96_9BACT</name>
<evidence type="ECO:0000256" key="1">
    <source>
        <dbReference type="SAM" id="MobiDB-lite"/>
    </source>
</evidence>
<dbReference type="AlphaFoldDB" id="A0A0G0IM96"/>
<evidence type="ECO:0000313" key="3">
    <source>
        <dbReference type="Proteomes" id="UP000034508"/>
    </source>
</evidence>
<sequence length="409" mass="47288">MRKFSIRNYNKTAKENKMPGKIKCPKCGYQISVDEAIIQRAVDSKVKNKLVEEKNKLVVELTKEFEKNQTVSLKQLHEKLAIEEKKRREAEVKELEFIKKQTDLEDKIRRQDLEIARKMQEERRTIIEKTQKESEEKFRLLNSELRKQLEDTKSALSDAQRKAQQGSMQTQGEVLELSLEEALKHNFPHDKISAVPKGISGADIIQVVVHQSGQETGTIAWEVKRTKNWTQEWVQKLKDDSRQIKANISVLVSETLPKNISNFGFYQGIWVCDYASVLGLTTALRNQILAVFNTVTVNIGKEEKMEVLYNYLCSPTFAQRIEIIVETFVNMQRNLEKEKIAFGKIWAVRETQIKRLQDSTVKMYGEIQGIAGKNLPNIELLELESGFEEEVNEPKKVKKQSDNDQVNLF</sequence>
<reference evidence="2 3" key="1">
    <citation type="journal article" date="2015" name="Nature">
        <title>rRNA introns, odd ribosomes, and small enigmatic genomes across a large radiation of phyla.</title>
        <authorList>
            <person name="Brown C.T."/>
            <person name="Hug L.A."/>
            <person name="Thomas B.C."/>
            <person name="Sharon I."/>
            <person name="Castelle C.J."/>
            <person name="Singh A."/>
            <person name="Wilkins M.J."/>
            <person name="Williams K.H."/>
            <person name="Banfield J.F."/>
        </authorList>
    </citation>
    <scope>NUCLEOTIDE SEQUENCE [LARGE SCALE GENOMIC DNA]</scope>
</reference>
<dbReference type="EMBL" id="LBSM01000022">
    <property type="protein sequence ID" value="KKQ17111.1"/>
    <property type="molecule type" value="Genomic_DNA"/>
</dbReference>
<feature type="compositionally biased region" description="Polar residues" evidence="1">
    <location>
        <begin position="154"/>
        <end position="170"/>
    </location>
</feature>